<proteinExistence type="predicted"/>
<keyword evidence="1" id="KW-0472">Membrane</keyword>
<evidence type="ECO:0000256" key="1">
    <source>
        <dbReference type="SAM" id="Phobius"/>
    </source>
</evidence>
<name>Q0F231_9PROT</name>
<accession>Q0F231</accession>
<evidence type="ECO:0000256" key="2">
    <source>
        <dbReference type="SAM" id="SignalP"/>
    </source>
</evidence>
<feature type="chain" id="PRO_5004171422" evidence="2">
    <location>
        <begin position="22"/>
        <end position="53"/>
    </location>
</feature>
<dbReference type="EMBL" id="AATS01000002">
    <property type="protein sequence ID" value="EAU55719.1"/>
    <property type="molecule type" value="Genomic_DNA"/>
</dbReference>
<organism evidence="3 4">
    <name type="scientific">Mariprofundus ferrooxydans PV-1</name>
    <dbReference type="NCBI Taxonomy" id="314345"/>
    <lineage>
        <taxon>Bacteria</taxon>
        <taxon>Pseudomonadati</taxon>
        <taxon>Pseudomonadota</taxon>
        <taxon>Candidatius Mariprofundia</taxon>
        <taxon>Mariprofundales</taxon>
        <taxon>Mariprofundaceae</taxon>
        <taxon>Mariprofundus</taxon>
    </lineage>
</organism>
<protein>
    <submittedName>
        <fullName evidence="3">Uncharacterized protein</fullName>
    </submittedName>
</protein>
<evidence type="ECO:0000313" key="4">
    <source>
        <dbReference type="Proteomes" id="UP000005297"/>
    </source>
</evidence>
<dbReference type="InParanoid" id="Q0F231"/>
<dbReference type="RefSeq" id="WP_009850738.1">
    <property type="nucleotide sequence ID" value="NZ_DS022295.1"/>
</dbReference>
<comment type="caution">
    <text evidence="3">The sequence shown here is derived from an EMBL/GenBank/DDBJ whole genome shotgun (WGS) entry which is preliminary data.</text>
</comment>
<gene>
    <name evidence="3" type="ORF">SPV1_02187</name>
</gene>
<keyword evidence="1" id="KW-1133">Transmembrane helix</keyword>
<feature type="signal peptide" evidence="2">
    <location>
        <begin position="1"/>
        <end position="21"/>
    </location>
</feature>
<dbReference type="HOGENOM" id="CLU_3063199_0_0_0"/>
<reference evidence="3 4" key="1">
    <citation type="submission" date="2006-09" db="EMBL/GenBank/DDBJ databases">
        <authorList>
            <person name="Emerson D."/>
            <person name="Ferriera S."/>
            <person name="Johnson J."/>
            <person name="Kravitz S."/>
            <person name="Halpern A."/>
            <person name="Remington K."/>
            <person name="Beeson K."/>
            <person name="Tran B."/>
            <person name="Rogers Y.-H."/>
            <person name="Friedman R."/>
            <person name="Venter J.C."/>
        </authorList>
    </citation>
    <scope>NUCLEOTIDE SEQUENCE [LARGE SCALE GENOMIC DNA]</scope>
    <source>
        <strain evidence="3 4">PV-1</strain>
    </source>
</reference>
<feature type="transmembrane region" description="Helical" evidence="1">
    <location>
        <begin position="31"/>
        <end position="49"/>
    </location>
</feature>
<sequence>MKLNMIFATALLCLYTSTAWALIPPTAPEIDGGLSLQAIGLLAGVLMLMKPKK</sequence>
<evidence type="ECO:0000313" key="3">
    <source>
        <dbReference type="EMBL" id="EAU55719.1"/>
    </source>
</evidence>
<keyword evidence="2" id="KW-0732">Signal</keyword>
<keyword evidence="4" id="KW-1185">Reference proteome</keyword>
<dbReference type="AlphaFoldDB" id="Q0F231"/>
<keyword evidence="1" id="KW-0812">Transmembrane</keyword>
<dbReference type="Proteomes" id="UP000005297">
    <property type="component" value="Unassembled WGS sequence"/>
</dbReference>